<evidence type="ECO:0000313" key="3">
    <source>
        <dbReference type="Proteomes" id="UP000245119"/>
    </source>
</evidence>
<name>A0A2T7NJR8_POMCA</name>
<dbReference type="OrthoDB" id="6040371at2759"/>
<accession>A0A2T7NJR8</accession>
<proteinExistence type="predicted"/>
<gene>
    <name evidence="2" type="ORF">C0Q70_19588</name>
</gene>
<dbReference type="EMBL" id="PZQS01000012">
    <property type="protein sequence ID" value="PVD21415.1"/>
    <property type="molecule type" value="Genomic_DNA"/>
</dbReference>
<feature type="region of interest" description="Disordered" evidence="1">
    <location>
        <begin position="1"/>
        <end position="24"/>
    </location>
</feature>
<evidence type="ECO:0000256" key="1">
    <source>
        <dbReference type="SAM" id="MobiDB-lite"/>
    </source>
</evidence>
<keyword evidence="3" id="KW-1185">Reference proteome</keyword>
<dbReference type="AlphaFoldDB" id="A0A2T7NJR8"/>
<dbReference type="Proteomes" id="UP000245119">
    <property type="component" value="Linkage Group LG12"/>
</dbReference>
<dbReference type="InterPro" id="IPR027901">
    <property type="entry name" value="CFAP90"/>
</dbReference>
<reference evidence="2 3" key="1">
    <citation type="submission" date="2018-04" db="EMBL/GenBank/DDBJ databases">
        <title>The genome of golden apple snail Pomacea canaliculata provides insight into stress tolerance and invasive adaptation.</title>
        <authorList>
            <person name="Liu C."/>
            <person name="Liu B."/>
            <person name="Ren Y."/>
            <person name="Zhang Y."/>
            <person name="Wang H."/>
            <person name="Li S."/>
            <person name="Jiang F."/>
            <person name="Yin L."/>
            <person name="Zhang G."/>
            <person name="Qian W."/>
            <person name="Fan W."/>
        </authorList>
    </citation>
    <scope>NUCLEOTIDE SEQUENCE [LARGE SCALE GENOMIC DNA]</scope>
    <source>
        <strain evidence="2">SZHN2017</strain>
        <tissue evidence="2">Muscle</tissue>
    </source>
</reference>
<feature type="compositionally biased region" description="Acidic residues" evidence="1">
    <location>
        <begin position="1"/>
        <end position="20"/>
    </location>
</feature>
<dbReference type="PANTHER" id="PTHR34444:SF1">
    <property type="entry name" value="CILIA- AND FLAGELLA-ASSOCIATED PROTEIN 90"/>
    <property type="match status" value="1"/>
</dbReference>
<comment type="caution">
    <text evidence="2">The sequence shown here is derived from an EMBL/GenBank/DDBJ whole genome shotgun (WGS) entry which is preliminary data.</text>
</comment>
<evidence type="ECO:0000313" key="2">
    <source>
        <dbReference type="EMBL" id="PVD21415.1"/>
    </source>
</evidence>
<organism evidence="2 3">
    <name type="scientific">Pomacea canaliculata</name>
    <name type="common">Golden apple snail</name>
    <dbReference type="NCBI Taxonomy" id="400727"/>
    <lineage>
        <taxon>Eukaryota</taxon>
        <taxon>Metazoa</taxon>
        <taxon>Spiralia</taxon>
        <taxon>Lophotrochozoa</taxon>
        <taxon>Mollusca</taxon>
        <taxon>Gastropoda</taxon>
        <taxon>Caenogastropoda</taxon>
        <taxon>Architaenioglossa</taxon>
        <taxon>Ampullarioidea</taxon>
        <taxon>Ampullariidae</taxon>
        <taxon>Pomacea</taxon>
    </lineage>
</organism>
<dbReference type="Pfam" id="PF15074">
    <property type="entry name" value="CFAP90"/>
    <property type="match status" value="1"/>
</dbReference>
<sequence length="160" mass="18882">MMMMIEEEKEEEEEEEEEEVEKEKAAVRFHEKVTNKALNIKPPLADVSLEDLAKARSVYGVRRPLTTSPPVRLYDHFHRVDHSWDQKVAKEALRNLTKYKISAREEEHYRDVTVLSNSVYGHRLHKPVEELRRHHVRIAHLRSNVFRRSGIEFGDGYPTP</sequence>
<protein>
    <submittedName>
        <fullName evidence="2">Uncharacterized protein</fullName>
    </submittedName>
</protein>
<dbReference type="PANTHER" id="PTHR34444">
    <property type="entry name" value="LOC361192"/>
    <property type="match status" value="1"/>
</dbReference>